<dbReference type="AlphaFoldDB" id="A0A014MGW2"/>
<reference evidence="5 6" key="1">
    <citation type="submission" date="2014-03" db="EMBL/GenBank/DDBJ databases">
        <title>Genome sequence of Mycoplasma ovipneumoniae strain 14811.</title>
        <authorList>
            <person name="Sirand-Pugnet P."/>
            <person name="Breton M."/>
            <person name="Dordet-Frisoni E."/>
            <person name="Baranowski E."/>
            <person name="Barre A."/>
            <person name="Couture C."/>
            <person name="Dupuy V."/>
            <person name="Gaurivaud P."/>
            <person name="Jacob D."/>
            <person name="Lemaitre C."/>
            <person name="Manso-Silvan L."/>
            <person name="Nikolski M."/>
            <person name="Nouvel L.-X."/>
            <person name="Poumarat F."/>
            <person name="Tardy F."/>
            <person name="Thebault P."/>
            <person name="Theil S."/>
            <person name="Citti C."/>
            <person name="Thiaucourt F."/>
            <person name="Blanchard A."/>
        </authorList>
    </citation>
    <scope>NUCLEOTIDE SEQUENCE [LARGE SCALE GENOMIC DNA]</scope>
    <source>
        <strain evidence="5 6">14811</strain>
    </source>
</reference>
<keyword evidence="3" id="KW-0238">DNA-binding</keyword>
<proteinExistence type="inferred from homology"/>
<feature type="domain" description="Type I restriction modification DNA specificity" evidence="4">
    <location>
        <begin position="206"/>
        <end position="369"/>
    </location>
</feature>
<dbReference type="eggNOG" id="COG0732">
    <property type="taxonomic scope" value="Bacteria"/>
</dbReference>
<evidence type="ECO:0000259" key="4">
    <source>
        <dbReference type="Pfam" id="PF01420"/>
    </source>
</evidence>
<dbReference type="GO" id="GO:0009307">
    <property type="term" value="P:DNA restriction-modification system"/>
    <property type="evidence" value="ECO:0007669"/>
    <property type="project" value="UniProtKB-KW"/>
</dbReference>
<dbReference type="GO" id="GO:0003677">
    <property type="term" value="F:DNA binding"/>
    <property type="evidence" value="ECO:0007669"/>
    <property type="project" value="UniProtKB-KW"/>
</dbReference>
<sequence>MVENMYKYHLSDVEWCEFLIGDLFDVVRGNATNLTTRELSETKNISFPLLSAKDQNNALLGFTIKKDNEKSYINAITLNNNGSVGYSFYHSYEFIASTDVSILSLKVKGHILNENNAIFLIKCIEKNAIAKFAYGYKANLKRLRRAKILLPVDNDRTADNDRKPNFRFMEEYIKERKYHIKNTLIEFLERERERESSRLPYNFSNVKWKDFFIGGSDGIFQINATKSGIDKNKLNLENGNIPYITRSKIDNGINFFISSNQNKKYNKDKGNVITIGLDTQTCFYQENDFYTGQNIQILSNKKLNKKIAMFLIPLIKSQIKKLNWGGNGATLSRLNRMKILLPIDEQGAPNWIYMERFIENIEQKKINELLIWVNQTQQQEHQKDEEQQIQKPKGIRM</sequence>
<organism evidence="5 6">
    <name type="scientific">Mesomycoplasma ovipneumoniae 14811</name>
    <dbReference type="NCBI Taxonomy" id="1188239"/>
    <lineage>
        <taxon>Bacteria</taxon>
        <taxon>Bacillati</taxon>
        <taxon>Mycoplasmatota</taxon>
        <taxon>Mycoplasmoidales</taxon>
        <taxon>Metamycoplasmataceae</taxon>
        <taxon>Mesomycoplasma</taxon>
    </lineage>
</organism>
<dbReference type="SUPFAM" id="SSF116734">
    <property type="entry name" value="DNA methylase specificity domain"/>
    <property type="match status" value="2"/>
</dbReference>
<dbReference type="Proteomes" id="UP000020977">
    <property type="component" value="Unassembled WGS sequence"/>
</dbReference>
<dbReference type="InterPro" id="IPR000055">
    <property type="entry name" value="Restrct_endonuc_typeI_TRD"/>
</dbReference>
<evidence type="ECO:0000256" key="1">
    <source>
        <dbReference type="ARBA" id="ARBA00010923"/>
    </source>
</evidence>
<dbReference type="STRING" id="1188239.MOVI_7240"/>
<keyword evidence="2" id="KW-0680">Restriction system</keyword>
<evidence type="ECO:0000256" key="3">
    <source>
        <dbReference type="ARBA" id="ARBA00023125"/>
    </source>
</evidence>
<dbReference type="EMBL" id="JFAD01000041">
    <property type="protein sequence ID" value="EXU60800.1"/>
    <property type="molecule type" value="Genomic_DNA"/>
</dbReference>
<dbReference type="InterPro" id="IPR044946">
    <property type="entry name" value="Restrct_endonuc_typeI_TRD_sf"/>
</dbReference>
<gene>
    <name evidence="5" type="ORF">MOVI_7240</name>
</gene>
<protein>
    <submittedName>
        <fullName evidence="5">Type II restriction modification system specificity subunit</fullName>
    </submittedName>
</protein>
<evidence type="ECO:0000313" key="5">
    <source>
        <dbReference type="EMBL" id="EXU60800.1"/>
    </source>
</evidence>
<comment type="caution">
    <text evidence="5">The sequence shown here is derived from an EMBL/GenBank/DDBJ whole genome shotgun (WGS) entry which is preliminary data.</text>
</comment>
<feature type="domain" description="Type I restriction modification DNA specificity" evidence="4">
    <location>
        <begin position="13"/>
        <end position="174"/>
    </location>
</feature>
<evidence type="ECO:0000313" key="6">
    <source>
        <dbReference type="Proteomes" id="UP000020977"/>
    </source>
</evidence>
<dbReference type="Pfam" id="PF01420">
    <property type="entry name" value="Methylase_S"/>
    <property type="match status" value="2"/>
</dbReference>
<accession>A0A014MGW2</accession>
<dbReference type="Gene3D" id="3.90.220.20">
    <property type="entry name" value="DNA methylase specificity domains"/>
    <property type="match status" value="2"/>
</dbReference>
<name>A0A014MGW2_9BACT</name>
<comment type="similarity">
    <text evidence="1">Belongs to the type-I restriction system S methylase family.</text>
</comment>
<evidence type="ECO:0000256" key="2">
    <source>
        <dbReference type="ARBA" id="ARBA00022747"/>
    </source>
</evidence>